<protein>
    <recommendedName>
        <fullName evidence="3">Sulfotransferase family</fullName>
    </recommendedName>
</protein>
<dbReference type="eggNOG" id="COG1874">
    <property type="taxonomic scope" value="Bacteria"/>
</dbReference>
<gene>
    <name evidence="1" type="ORF">KT71_19789</name>
</gene>
<dbReference type="HOGENOM" id="CLU_870716_0_0_6"/>
<evidence type="ECO:0000313" key="1">
    <source>
        <dbReference type="EMBL" id="EAQ95709.1"/>
    </source>
</evidence>
<dbReference type="AlphaFoldDB" id="A4AE64"/>
<reference evidence="1 2" key="1">
    <citation type="journal article" date="2007" name="Proc. Natl. Acad. Sci. U.S.A.">
        <title>Characterization of a marine gammaproteobacterium capable of aerobic anoxygenic photosynthesis.</title>
        <authorList>
            <person name="Fuchs B.M."/>
            <person name="Spring S."/>
            <person name="Teeling H."/>
            <person name="Quast C."/>
            <person name="Wulf J."/>
            <person name="Schattenhofer M."/>
            <person name="Yan S."/>
            <person name="Ferriera S."/>
            <person name="Johnson J."/>
            <person name="Glockner F.O."/>
            <person name="Amann R."/>
        </authorList>
    </citation>
    <scope>NUCLEOTIDE SEQUENCE [LARGE SCALE GENOMIC DNA]</scope>
    <source>
        <strain evidence="1">KT71</strain>
    </source>
</reference>
<name>A4AE64_9GAMM</name>
<dbReference type="STRING" id="314285.KT71_19789"/>
<dbReference type="InterPro" id="IPR027417">
    <property type="entry name" value="P-loop_NTPase"/>
</dbReference>
<proteinExistence type="predicted"/>
<reference evidence="1 2" key="2">
    <citation type="journal article" date="2009" name="PLoS ONE">
        <title>The photosynthetic apparatus and its regulation in the aerobic gammaproteobacterium Congregibacter litoralis gen. nov., sp. nov.</title>
        <authorList>
            <person name="Spring S."/>
            <person name="Lunsdorf H."/>
            <person name="Fuchs B.M."/>
            <person name="Tindall B.J."/>
        </authorList>
    </citation>
    <scope>NUCLEOTIDE SEQUENCE [LARGE SCALE GENOMIC DNA]</scope>
    <source>
        <strain evidence="1">KT71</strain>
    </source>
</reference>
<sequence>MRKLLIHIGRHKTGTTAIQHFLQDNRPRLRDFGFFVPQAGRVKNAHHGLSRPFQPRNVQQLQGIDDYRQLEAVRALTLESDDEPPEAIGLISSEGFQNCRPGLVQMAYRDFQAQIVVYLRNQLEYLASSYAQRVHATDYTGSIQVFFKDVYLKGNHYASFLETWEEHFPKQLLVRRYQPSNIVEDYAENVLQIPVDAFSMRQSLSNPSLNSVVTQFKCELNRRKPKDAPTQLEIYPILPGLNALFPGPKFVLPPETVSDLVDNCRESDNEVATRYFGDKQLFDYSDFPTHPESPIRDIQFEAMYSAMLQLLRETNATYA</sequence>
<dbReference type="EMBL" id="AAOA02000002">
    <property type="protein sequence ID" value="EAQ95709.1"/>
    <property type="molecule type" value="Genomic_DNA"/>
</dbReference>
<accession>A4AE64</accession>
<evidence type="ECO:0000313" key="2">
    <source>
        <dbReference type="Proteomes" id="UP000019205"/>
    </source>
</evidence>
<dbReference type="SUPFAM" id="SSF52540">
    <property type="entry name" value="P-loop containing nucleoside triphosphate hydrolases"/>
    <property type="match status" value="1"/>
</dbReference>
<dbReference type="Gene3D" id="3.40.50.300">
    <property type="entry name" value="P-loop containing nucleotide triphosphate hydrolases"/>
    <property type="match status" value="1"/>
</dbReference>
<dbReference type="Proteomes" id="UP000019205">
    <property type="component" value="Chromosome"/>
</dbReference>
<evidence type="ECO:0008006" key="3">
    <source>
        <dbReference type="Google" id="ProtNLM"/>
    </source>
</evidence>
<comment type="caution">
    <text evidence="1">The sequence shown here is derived from an EMBL/GenBank/DDBJ whole genome shotgun (WGS) entry which is preliminary data.</text>
</comment>
<keyword evidence="2" id="KW-1185">Reference proteome</keyword>
<organism evidence="1 2">
    <name type="scientific">Congregibacter litoralis KT71</name>
    <dbReference type="NCBI Taxonomy" id="314285"/>
    <lineage>
        <taxon>Bacteria</taxon>
        <taxon>Pseudomonadati</taxon>
        <taxon>Pseudomonadota</taxon>
        <taxon>Gammaproteobacteria</taxon>
        <taxon>Cellvibrionales</taxon>
        <taxon>Halieaceae</taxon>
        <taxon>Congregibacter</taxon>
    </lineage>
</organism>